<accession>A0A6F9DHF3</accession>
<name>A0A6F9DHF3_9ASCI</name>
<gene>
    <name evidence="2" type="primary">LOC100176734</name>
</gene>
<feature type="region of interest" description="Disordered" evidence="1">
    <location>
        <begin position="1"/>
        <end position="30"/>
    </location>
</feature>
<sequence>MEEPPKTTEGETSSTKTTEGETSSTKTTEGREKVILPYGFGGKMKSFDSSLWRLKSKQQIFPVMKKVFKKKKCIAANGIDLKTANAIKLQQEKCPHSAEEIQQFVRTWCRRVRKHHRVHDCPIDKWAEIIDAVTPDNGDLEQQLISSIMAASEENVLEVKKKPTDPQSSESFPEPNYSDIYRYLACAIANKPLPELSPVSALVVEECLQSLTEQIKTLEDGDLRKNLRSVYLFLLKNKAETANEEEEEVLAQLNSNSSLTNPLGVHQNAIIPVPPNI</sequence>
<feature type="compositionally biased region" description="Low complexity" evidence="1">
    <location>
        <begin position="10"/>
        <end position="27"/>
    </location>
</feature>
<protein>
    <submittedName>
        <fullName evidence="2">Uncharacterized protein LOC100176734</fullName>
    </submittedName>
</protein>
<dbReference type="EMBL" id="LR786473">
    <property type="protein sequence ID" value="CAB3261185.1"/>
    <property type="molecule type" value="mRNA"/>
</dbReference>
<evidence type="ECO:0000256" key="1">
    <source>
        <dbReference type="SAM" id="MobiDB-lite"/>
    </source>
</evidence>
<dbReference type="AlphaFoldDB" id="A0A6F9DHF3"/>
<organism evidence="2">
    <name type="scientific">Phallusia mammillata</name>
    <dbReference type="NCBI Taxonomy" id="59560"/>
    <lineage>
        <taxon>Eukaryota</taxon>
        <taxon>Metazoa</taxon>
        <taxon>Chordata</taxon>
        <taxon>Tunicata</taxon>
        <taxon>Ascidiacea</taxon>
        <taxon>Phlebobranchia</taxon>
        <taxon>Ascidiidae</taxon>
        <taxon>Phallusia</taxon>
    </lineage>
</organism>
<evidence type="ECO:0000313" key="2">
    <source>
        <dbReference type="EMBL" id="CAB3261185.1"/>
    </source>
</evidence>
<reference evidence="2" key="1">
    <citation type="submission" date="2020-04" db="EMBL/GenBank/DDBJ databases">
        <authorList>
            <person name="Neveu A P."/>
        </authorList>
    </citation>
    <scope>NUCLEOTIDE SEQUENCE</scope>
    <source>
        <tissue evidence="2">Whole embryo</tissue>
    </source>
</reference>
<proteinExistence type="evidence at transcript level"/>